<protein>
    <submittedName>
        <fullName evidence="1">Uncharacterized protein</fullName>
    </submittedName>
</protein>
<sequence>MTSVCTSSATAERANTPGGLAPNLWHQAAGEGSHVGVGVFPAPFESCCSRAFDQGARRRDGDVLGQAARTSTISTVIFPAGAS</sequence>
<reference evidence="1 2" key="1">
    <citation type="submission" date="2018-08" db="EMBL/GenBank/DDBJ databases">
        <title>Sequencing the genomes of 1000 actinobacteria strains.</title>
        <authorList>
            <person name="Klenk H.-P."/>
        </authorList>
    </citation>
    <scope>NUCLEOTIDE SEQUENCE [LARGE SCALE GENOMIC DNA]</scope>
    <source>
        <strain evidence="1 2">DSM 22891</strain>
    </source>
</reference>
<proteinExistence type="predicted"/>
<dbReference type="AlphaFoldDB" id="A0A3D9V5A7"/>
<comment type="caution">
    <text evidence="1">The sequence shown here is derived from an EMBL/GenBank/DDBJ whole genome shotgun (WGS) entry which is preliminary data.</text>
</comment>
<accession>A0A3D9V5A7</accession>
<name>A0A3D9V5A7_THECX</name>
<organism evidence="1 2">
    <name type="scientific">Thermasporomyces composti</name>
    <dbReference type="NCBI Taxonomy" id="696763"/>
    <lineage>
        <taxon>Bacteria</taxon>
        <taxon>Bacillati</taxon>
        <taxon>Actinomycetota</taxon>
        <taxon>Actinomycetes</taxon>
        <taxon>Propionibacteriales</taxon>
        <taxon>Nocardioidaceae</taxon>
        <taxon>Thermasporomyces</taxon>
    </lineage>
</organism>
<dbReference type="EMBL" id="QTUC01000001">
    <property type="protein sequence ID" value="REF36717.1"/>
    <property type="molecule type" value="Genomic_DNA"/>
</dbReference>
<evidence type="ECO:0000313" key="2">
    <source>
        <dbReference type="Proteomes" id="UP000256485"/>
    </source>
</evidence>
<gene>
    <name evidence="1" type="ORF">DFJ64_2140</name>
</gene>
<keyword evidence="2" id="KW-1185">Reference proteome</keyword>
<evidence type="ECO:0000313" key="1">
    <source>
        <dbReference type="EMBL" id="REF36717.1"/>
    </source>
</evidence>
<dbReference type="Proteomes" id="UP000256485">
    <property type="component" value="Unassembled WGS sequence"/>
</dbReference>